<dbReference type="KEGG" id="slx:SLAV_24425"/>
<protein>
    <submittedName>
        <fullName evidence="5">Enhanced intracellular survival protein</fullName>
    </submittedName>
</protein>
<evidence type="ECO:0000313" key="6">
    <source>
        <dbReference type="Proteomes" id="UP000231791"/>
    </source>
</evidence>
<comment type="caution">
    <text evidence="4">Lacks conserved residue(s) required for the propagation of feature annotation.</text>
</comment>
<keyword evidence="3 4" id="KW-0012">Acyltransferase</keyword>
<comment type="subunit">
    <text evidence="4">Homohexamer; trimer of dimers.</text>
</comment>
<dbReference type="InterPro" id="IPR000182">
    <property type="entry name" value="GNAT_dom"/>
</dbReference>
<dbReference type="InterPro" id="IPR025559">
    <property type="entry name" value="Eis_dom"/>
</dbReference>
<keyword evidence="6" id="KW-1185">Reference proteome</keyword>
<dbReference type="SUPFAM" id="SSF55729">
    <property type="entry name" value="Acyl-CoA N-acyltransferases (Nat)"/>
    <property type="match status" value="1"/>
</dbReference>
<dbReference type="InterPro" id="IPR051554">
    <property type="entry name" value="Acetyltransferase_Eis"/>
</dbReference>
<dbReference type="NCBIfam" id="NF002367">
    <property type="entry name" value="PRK01346.1-4"/>
    <property type="match status" value="1"/>
</dbReference>
<dbReference type="InterPro" id="IPR022902">
    <property type="entry name" value="NAcTrfase_Eis"/>
</dbReference>
<proteinExistence type="inferred from homology"/>
<gene>
    <name evidence="5" type="primary">eis3</name>
    <name evidence="5" type="ORF">SLAV_24425</name>
</gene>
<evidence type="ECO:0000256" key="2">
    <source>
        <dbReference type="ARBA" id="ARBA00022679"/>
    </source>
</evidence>
<dbReference type="Gene3D" id="3.40.630.30">
    <property type="match status" value="2"/>
</dbReference>
<dbReference type="GeneID" id="49385904"/>
<evidence type="ECO:0000256" key="4">
    <source>
        <dbReference type="HAMAP-Rule" id="MF_01812"/>
    </source>
</evidence>
<dbReference type="Pfam" id="PF17668">
    <property type="entry name" value="Acetyltransf_17"/>
    <property type="match status" value="1"/>
</dbReference>
<dbReference type="EMBL" id="CP024985">
    <property type="protein sequence ID" value="ATZ26687.1"/>
    <property type="molecule type" value="Genomic_DNA"/>
</dbReference>
<dbReference type="RefSeq" id="WP_030229622.1">
    <property type="nucleotide sequence ID" value="NZ_CP024985.1"/>
</dbReference>
<dbReference type="InterPro" id="IPR036527">
    <property type="entry name" value="SCP2_sterol-bd_dom_sf"/>
</dbReference>
<dbReference type="Pfam" id="PF13530">
    <property type="entry name" value="SCP2_2"/>
    <property type="match status" value="1"/>
</dbReference>
<dbReference type="PROSITE" id="PS51186">
    <property type="entry name" value="GNAT"/>
    <property type="match status" value="1"/>
</dbReference>
<dbReference type="Proteomes" id="UP000231791">
    <property type="component" value="Chromosome"/>
</dbReference>
<keyword evidence="2 4" id="KW-0808">Transferase</keyword>
<comment type="similarity">
    <text evidence="1 4">Belongs to the acetyltransferase Eis family.</text>
</comment>
<feature type="active site" description="Proton acceptor; via carboxylate" evidence="4">
    <location>
        <position position="412"/>
    </location>
</feature>
<dbReference type="AlphaFoldDB" id="A0A2K8PIZ3"/>
<feature type="active site" description="Proton donor" evidence="4">
    <location>
        <position position="124"/>
    </location>
</feature>
<dbReference type="Pfam" id="PF13527">
    <property type="entry name" value="Acetyltransf_9"/>
    <property type="match status" value="1"/>
</dbReference>
<organism evidence="5 6">
    <name type="scientific">Streptomyces lavendulae subsp. lavendulae</name>
    <dbReference type="NCBI Taxonomy" id="58340"/>
    <lineage>
        <taxon>Bacteria</taxon>
        <taxon>Bacillati</taxon>
        <taxon>Actinomycetota</taxon>
        <taxon>Actinomycetes</taxon>
        <taxon>Kitasatosporales</taxon>
        <taxon>Streptomycetaceae</taxon>
        <taxon>Streptomyces</taxon>
    </lineage>
</organism>
<dbReference type="PANTHER" id="PTHR37817">
    <property type="entry name" value="N-ACETYLTRANSFERASE EIS"/>
    <property type="match status" value="1"/>
</dbReference>
<dbReference type="GO" id="GO:0034069">
    <property type="term" value="F:aminoglycoside N-acetyltransferase activity"/>
    <property type="evidence" value="ECO:0007669"/>
    <property type="project" value="TreeGrafter"/>
</dbReference>
<accession>A0A2K8PIZ3</accession>
<dbReference type="InterPro" id="IPR041380">
    <property type="entry name" value="Acetyltransf_17"/>
</dbReference>
<dbReference type="HAMAP" id="MF_01812">
    <property type="entry name" value="Eis"/>
    <property type="match status" value="1"/>
</dbReference>
<name>A0A2K8PIZ3_STRLA</name>
<dbReference type="GO" id="GO:0030649">
    <property type="term" value="P:aminoglycoside antibiotic catabolic process"/>
    <property type="evidence" value="ECO:0007669"/>
    <property type="project" value="TreeGrafter"/>
</dbReference>
<dbReference type="OrthoDB" id="8399956at2"/>
<feature type="binding site" evidence="4">
    <location>
        <begin position="91"/>
        <end position="96"/>
    </location>
    <ligand>
        <name>acetyl-CoA</name>
        <dbReference type="ChEBI" id="CHEBI:57288"/>
    </ligand>
</feature>
<dbReference type="Gene3D" id="3.30.1050.10">
    <property type="entry name" value="SCP2 sterol-binding domain"/>
    <property type="match status" value="1"/>
</dbReference>
<evidence type="ECO:0000256" key="3">
    <source>
        <dbReference type="ARBA" id="ARBA00023315"/>
    </source>
</evidence>
<sequence length="412" mass="44377">MALEMRVLSMDDWDVWFDHLELAFGGVPESPQHRETFRSLTEPERSLGVWDGEDCVGSASAFSFRLSVPGGGAPVPAAGVTMVGVAPTHRRRGVLTSLMRRQLDDVRAGGEAIAVLTASDPAIYGRFGYGTAAYALSVDVDTTRVRLSVPPGTDDVRLRLVDPAKALPDCERVYARLVARRPGMPARQPGWDLKTLLDPEGHRGGASPLKCVVAEGADGEVVGYARYRVAPDWEQSGSDGKVQVQDVDALHPAAYAALWRYLFGIDLTWSVRAFGRPVDDPLLHLVSDVRRTRTRQRDALHVRLVDLPAALGARGYAAPLDVVLDVEDAFCPWNAGRWRLTADADGAARCVRTEAAADLALSVRELGSAYLGGITLASLAAAGLVRELRPGALTRASRAFAGDVAPWLPHGF</sequence>
<feature type="binding site" evidence="4">
    <location>
        <begin position="83"/>
        <end position="85"/>
    </location>
    <ligand>
        <name>acetyl-CoA</name>
        <dbReference type="ChEBI" id="CHEBI:57288"/>
    </ligand>
</feature>
<dbReference type="PANTHER" id="PTHR37817:SF1">
    <property type="entry name" value="N-ACETYLTRANSFERASE EIS"/>
    <property type="match status" value="1"/>
</dbReference>
<evidence type="ECO:0000256" key="1">
    <source>
        <dbReference type="ARBA" id="ARBA00009213"/>
    </source>
</evidence>
<reference evidence="5 6" key="1">
    <citation type="submission" date="2017-11" db="EMBL/GenBank/DDBJ databases">
        <title>Complete genome sequence of Streptomyces lavendulae subsp. lavendulae CCM 3239 (formerly 'Streptomyces aureofaciens CCM 3239'), the producer of the angucycline-type antibiotic auricin.</title>
        <authorList>
            <person name="Busche T."/>
            <person name="Novakova R."/>
            <person name="Al'Dilaimi A."/>
            <person name="Homerova D."/>
            <person name="Feckova L."/>
            <person name="Rezuchova B."/>
            <person name="Mingyar E."/>
            <person name="Csolleiova D."/>
            <person name="Bekeova C."/>
            <person name="Winkler A."/>
            <person name="Sevcikova B."/>
            <person name="Kalinowski J."/>
            <person name="Kormanec J."/>
            <person name="Ruckert C."/>
        </authorList>
    </citation>
    <scope>NUCLEOTIDE SEQUENCE [LARGE SCALE GENOMIC DNA]</scope>
    <source>
        <strain evidence="5 6">CCM 3239</strain>
    </source>
</reference>
<dbReference type="InterPro" id="IPR016181">
    <property type="entry name" value="Acyl_CoA_acyltransferase"/>
</dbReference>
<dbReference type="SUPFAM" id="SSF55718">
    <property type="entry name" value="SCP-like"/>
    <property type="match status" value="1"/>
</dbReference>
<evidence type="ECO:0000313" key="5">
    <source>
        <dbReference type="EMBL" id="ATZ26687.1"/>
    </source>
</evidence>